<feature type="compositionally biased region" description="Polar residues" evidence="1">
    <location>
        <begin position="131"/>
        <end position="151"/>
    </location>
</feature>
<dbReference type="RefSeq" id="XP_068356607.1">
    <property type="nucleotide sequence ID" value="XM_068493268.1"/>
</dbReference>
<feature type="region of interest" description="Disordered" evidence="1">
    <location>
        <begin position="58"/>
        <end position="151"/>
    </location>
</feature>
<dbReference type="Proteomes" id="UP000179807">
    <property type="component" value="Unassembled WGS sequence"/>
</dbReference>
<evidence type="ECO:0000313" key="3">
    <source>
        <dbReference type="Proteomes" id="UP000179807"/>
    </source>
</evidence>
<dbReference type="GeneID" id="94827972"/>
<name>A0A1J4JWF4_9EUKA</name>
<reference evidence="2" key="1">
    <citation type="submission" date="2016-10" db="EMBL/GenBank/DDBJ databases">
        <authorList>
            <person name="Benchimol M."/>
            <person name="Almeida L.G."/>
            <person name="Vasconcelos A.T."/>
            <person name="Perreira-Neves A."/>
            <person name="Rosa I.A."/>
            <person name="Tasca T."/>
            <person name="Bogo M.R."/>
            <person name="de Souza W."/>
        </authorList>
    </citation>
    <scope>NUCLEOTIDE SEQUENCE [LARGE SCALE GENOMIC DNA]</scope>
    <source>
        <strain evidence="2">K</strain>
    </source>
</reference>
<evidence type="ECO:0000313" key="2">
    <source>
        <dbReference type="EMBL" id="OHT03471.1"/>
    </source>
</evidence>
<dbReference type="VEuPathDB" id="TrichDB:TRFO_06734"/>
<feature type="compositionally biased region" description="Low complexity" evidence="1">
    <location>
        <begin position="98"/>
        <end position="115"/>
    </location>
</feature>
<dbReference type="OrthoDB" id="10642115at2759"/>
<evidence type="ECO:0000256" key="1">
    <source>
        <dbReference type="SAM" id="MobiDB-lite"/>
    </source>
</evidence>
<feature type="compositionally biased region" description="Low complexity" evidence="1">
    <location>
        <begin position="58"/>
        <end position="74"/>
    </location>
</feature>
<proteinExistence type="predicted"/>
<protein>
    <submittedName>
        <fullName evidence="2">Uncharacterized protein</fullName>
    </submittedName>
</protein>
<accession>A0A1J4JWF4</accession>
<keyword evidence="3" id="KW-1185">Reference proteome</keyword>
<sequence length="495" mass="56198">MNMQNYNQMQMPQGYAKGMPQMGGMPNMGMNRQGSMNQFQAMQFSGMNPMGQMQNNMAGGMPQMQPNMMQPNQPFGYPSQPQRGRPPIPAPNQYGMYPPQMMQPPQQQQQQQQQPKKPRNKSNQKHPMPPQQSNIPNMSNPQQNVMPPAYSPQNVNPPIPTMTPEVPRMNLLLANLNEEKSDLFYSLFDCHQGKKREEKQENFIKLVMQHFHPSWISYTTVFLDQISQAGSIYQKFKEPPLPVCFARMKGCKPAYKNIVTNNMKLEFQPNKNSRKGMVIGSFLTVTENFDTTNTSIVVEKNEILPQKFGEIDNFYILYPATKAPTRFYVQINGPAPPSFLSWFVVQYVEKRNAGDILHSLLSAAMPSTTQNEKVQLARTPSCNGCSFYAIQAIENILTSGNAKCPTCGANIMLSELIFDSHAAPPPQQMRIEEDPEMQQGRLACSEQLCSLMKPSHTEQDWESILFDESGLAPAEYIPMQYTNTAEFRNELSQFK</sequence>
<organism evidence="2 3">
    <name type="scientific">Tritrichomonas foetus</name>
    <dbReference type="NCBI Taxonomy" id="1144522"/>
    <lineage>
        <taxon>Eukaryota</taxon>
        <taxon>Metamonada</taxon>
        <taxon>Parabasalia</taxon>
        <taxon>Tritrichomonadida</taxon>
        <taxon>Tritrichomonadidae</taxon>
        <taxon>Tritrichomonas</taxon>
    </lineage>
</organism>
<dbReference type="AlphaFoldDB" id="A0A1J4JWF4"/>
<gene>
    <name evidence="2" type="ORF">TRFO_06734</name>
</gene>
<dbReference type="EMBL" id="MLAK01000827">
    <property type="protein sequence ID" value="OHT03471.1"/>
    <property type="molecule type" value="Genomic_DNA"/>
</dbReference>
<comment type="caution">
    <text evidence="2">The sequence shown here is derived from an EMBL/GenBank/DDBJ whole genome shotgun (WGS) entry which is preliminary data.</text>
</comment>